<feature type="region of interest" description="Disordered" evidence="1">
    <location>
        <begin position="98"/>
        <end position="185"/>
    </location>
</feature>
<sequence length="212" mass="21093">MEAGLHVLGADLAEYAQIAPHGGDPIAPSRRQSFGTPPRGAPPTDALADGAEWGSWPPSGPSGARVAVAACAAHRSTAPWPPSPGLLAAAASSASAAAPPHVAPPAHAAQLSHSHAPHEQRHCGHFAGGCGDAPEHASSASVGEASAGPSSPCVEQRSPPQRFAPPDSQAPAPGERAADAEGSYGALHARVEEQLARCSALLGSQPKGDAEC</sequence>
<dbReference type="Proteomes" id="UP000013827">
    <property type="component" value="Unassembled WGS sequence"/>
</dbReference>
<reference evidence="2" key="2">
    <citation type="submission" date="2024-10" db="UniProtKB">
        <authorList>
            <consortium name="EnsemblProtists"/>
        </authorList>
    </citation>
    <scope>IDENTIFICATION</scope>
</reference>
<feature type="compositionally biased region" description="Low complexity" evidence="1">
    <location>
        <begin position="98"/>
        <end position="109"/>
    </location>
</feature>
<evidence type="ECO:0000256" key="1">
    <source>
        <dbReference type="SAM" id="MobiDB-lite"/>
    </source>
</evidence>
<dbReference type="PaxDb" id="2903-EOD21784"/>
<proteinExistence type="predicted"/>
<dbReference type="GeneID" id="17267291"/>
<dbReference type="EnsemblProtists" id="EOD21784">
    <property type="protein sequence ID" value="EOD21784"/>
    <property type="gene ID" value="EMIHUDRAFT_207872"/>
</dbReference>
<dbReference type="HOGENOM" id="CLU_1301704_0_0_1"/>
<dbReference type="GeneID" id="17279750"/>
<keyword evidence="3" id="KW-1185">Reference proteome</keyword>
<dbReference type="RefSeq" id="XP_005774213.1">
    <property type="nucleotide sequence ID" value="XM_005774156.1"/>
</dbReference>
<dbReference type="RefSeq" id="XP_005786909.1">
    <property type="nucleotide sequence ID" value="XM_005786852.1"/>
</dbReference>
<name>A0A0D3JE49_EMIH1</name>
<dbReference type="KEGG" id="ehx:EMIHUDRAFT_207872"/>
<dbReference type="AlphaFoldDB" id="A0A0D3JE49"/>
<dbReference type="EnsemblProtists" id="EOD34480">
    <property type="protein sequence ID" value="EOD34480"/>
    <property type="gene ID" value="EMIHUDRAFT_228672"/>
</dbReference>
<feature type="compositionally biased region" description="Low complexity" evidence="1">
    <location>
        <begin position="137"/>
        <end position="152"/>
    </location>
</feature>
<evidence type="ECO:0000313" key="2">
    <source>
        <dbReference type="EnsemblProtists" id="EOD21784"/>
    </source>
</evidence>
<organism evidence="2 3">
    <name type="scientific">Emiliania huxleyi (strain CCMP1516)</name>
    <dbReference type="NCBI Taxonomy" id="280463"/>
    <lineage>
        <taxon>Eukaryota</taxon>
        <taxon>Haptista</taxon>
        <taxon>Haptophyta</taxon>
        <taxon>Prymnesiophyceae</taxon>
        <taxon>Isochrysidales</taxon>
        <taxon>Noelaerhabdaceae</taxon>
        <taxon>Emiliania</taxon>
    </lineage>
</organism>
<accession>A0A0D3JE49</accession>
<evidence type="ECO:0000313" key="3">
    <source>
        <dbReference type="Proteomes" id="UP000013827"/>
    </source>
</evidence>
<reference evidence="3" key="1">
    <citation type="journal article" date="2013" name="Nature">
        <title>Pan genome of the phytoplankton Emiliania underpins its global distribution.</title>
        <authorList>
            <person name="Read B.A."/>
            <person name="Kegel J."/>
            <person name="Klute M.J."/>
            <person name="Kuo A."/>
            <person name="Lefebvre S.C."/>
            <person name="Maumus F."/>
            <person name="Mayer C."/>
            <person name="Miller J."/>
            <person name="Monier A."/>
            <person name="Salamov A."/>
            <person name="Young J."/>
            <person name="Aguilar M."/>
            <person name="Claverie J.M."/>
            <person name="Frickenhaus S."/>
            <person name="Gonzalez K."/>
            <person name="Herman E.K."/>
            <person name="Lin Y.C."/>
            <person name="Napier J."/>
            <person name="Ogata H."/>
            <person name="Sarno A.F."/>
            <person name="Shmutz J."/>
            <person name="Schroeder D."/>
            <person name="de Vargas C."/>
            <person name="Verret F."/>
            <person name="von Dassow P."/>
            <person name="Valentin K."/>
            <person name="Van de Peer Y."/>
            <person name="Wheeler G."/>
            <person name="Dacks J.B."/>
            <person name="Delwiche C.F."/>
            <person name="Dyhrman S.T."/>
            <person name="Glockner G."/>
            <person name="John U."/>
            <person name="Richards T."/>
            <person name="Worden A.Z."/>
            <person name="Zhang X."/>
            <person name="Grigoriev I.V."/>
            <person name="Allen A.E."/>
            <person name="Bidle K."/>
            <person name="Borodovsky M."/>
            <person name="Bowler C."/>
            <person name="Brownlee C."/>
            <person name="Cock J.M."/>
            <person name="Elias M."/>
            <person name="Gladyshev V.N."/>
            <person name="Groth M."/>
            <person name="Guda C."/>
            <person name="Hadaegh A."/>
            <person name="Iglesias-Rodriguez M.D."/>
            <person name="Jenkins J."/>
            <person name="Jones B.M."/>
            <person name="Lawson T."/>
            <person name="Leese F."/>
            <person name="Lindquist E."/>
            <person name="Lobanov A."/>
            <person name="Lomsadze A."/>
            <person name="Malik S.B."/>
            <person name="Marsh M.E."/>
            <person name="Mackinder L."/>
            <person name="Mock T."/>
            <person name="Mueller-Roeber B."/>
            <person name="Pagarete A."/>
            <person name="Parker M."/>
            <person name="Probert I."/>
            <person name="Quesneville H."/>
            <person name="Raines C."/>
            <person name="Rensing S.A."/>
            <person name="Riano-Pachon D.M."/>
            <person name="Richier S."/>
            <person name="Rokitta S."/>
            <person name="Shiraiwa Y."/>
            <person name="Soanes D.M."/>
            <person name="van der Giezen M."/>
            <person name="Wahlund T.M."/>
            <person name="Williams B."/>
            <person name="Wilson W."/>
            <person name="Wolfe G."/>
            <person name="Wurch L.L."/>
        </authorList>
    </citation>
    <scope>NUCLEOTIDE SEQUENCE</scope>
</reference>
<feature type="region of interest" description="Disordered" evidence="1">
    <location>
        <begin position="19"/>
        <end position="62"/>
    </location>
</feature>
<protein>
    <submittedName>
        <fullName evidence="2">Uncharacterized protein</fullName>
    </submittedName>
</protein>
<dbReference type="KEGG" id="ehx:EMIHUDRAFT_228672"/>